<keyword evidence="3" id="KW-1185">Reference proteome</keyword>
<evidence type="ECO:0000313" key="3">
    <source>
        <dbReference type="Proteomes" id="UP000003755"/>
    </source>
</evidence>
<dbReference type="HOGENOM" id="CLU_3132859_0_0_9"/>
<comment type="caution">
    <text evidence="2">The sequence shown here is derived from an EMBL/GenBank/DDBJ whole genome shotgun (WGS) entry which is preliminary data.</text>
</comment>
<name>C9L7N9_BLAHA</name>
<protein>
    <submittedName>
        <fullName evidence="2">Uncharacterized protein</fullName>
    </submittedName>
</protein>
<evidence type="ECO:0000256" key="1">
    <source>
        <dbReference type="SAM" id="MobiDB-lite"/>
    </source>
</evidence>
<proteinExistence type="predicted"/>
<reference evidence="2" key="1">
    <citation type="submission" date="2009-09" db="EMBL/GenBank/DDBJ databases">
        <authorList>
            <person name="Weinstock G."/>
            <person name="Sodergren E."/>
            <person name="Clifton S."/>
            <person name="Fulton L."/>
            <person name="Fulton B."/>
            <person name="Courtney L."/>
            <person name="Fronick C."/>
            <person name="Harrison M."/>
            <person name="Strong C."/>
            <person name="Farmer C."/>
            <person name="Delahaunty K."/>
            <person name="Markovic C."/>
            <person name="Hall O."/>
            <person name="Minx P."/>
            <person name="Tomlinson C."/>
            <person name="Mitreva M."/>
            <person name="Nelson J."/>
            <person name="Hou S."/>
            <person name="Wollam A."/>
            <person name="Pepin K.H."/>
            <person name="Johnson M."/>
            <person name="Bhonagiri V."/>
            <person name="Nash W.E."/>
            <person name="Warren W."/>
            <person name="Chinwalla A."/>
            <person name="Mardis E.R."/>
            <person name="Wilson R.K."/>
        </authorList>
    </citation>
    <scope>NUCLEOTIDE SEQUENCE [LARGE SCALE GENOMIC DNA]</scope>
    <source>
        <strain evidence="2">DSM 20583</strain>
    </source>
</reference>
<organism evidence="2 3">
    <name type="scientific">Blautia hansenii DSM 20583</name>
    <dbReference type="NCBI Taxonomy" id="537007"/>
    <lineage>
        <taxon>Bacteria</taxon>
        <taxon>Bacillati</taxon>
        <taxon>Bacillota</taxon>
        <taxon>Clostridia</taxon>
        <taxon>Lachnospirales</taxon>
        <taxon>Lachnospiraceae</taxon>
        <taxon>Blautia</taxon>
    </lineage>
</organism>
<dbReference type="Proteomes" id="UP000003755">
    <property type="component" value="Unassembled WGS sequence"/>
</dbReference>
<feature type="compositionally biased region" description="Basic and acidic residues" evidence="1">
    <location>
        <begin position="34"/>
        <end position="49"/>
    </location>
</feature>
<dbReference type="STRING" id="537007.BLAHAN_05409"/>
<accession>C9L7N9</accession>
<feature type="region of interest" description="Disordered" evidence="1">
    <location>
        <begin position="30"/>
        <end position="49"/>
    </location>
</feature>
<dbReference type="AlphaFoldDB" id="C9L7N9"/>
<sequence length="49" mass="5905">MRMKQQAQYPCRNCIYFHTCGENTRTEYCAGRTTKSEKKAEDKRNRKDK</sequence>
<dbReference type="EMBL" id="ABYU02000016">
    <property type="protein sequence ID" value="EEX21784.1"/>
    <property type="molecule type" value="Genomic_DNA"/>
</dbReference>
<gene>
    <name evidence="2" type="ORF">BLAHAN_05409</name>
</gene>
<evidence type="ECO:0000313" key="2">
    <source>
        <dbReference type="EMBL" id="EEX21784.1"/>
    </source>
</evidence>